<proteinExistence type="predicted"/>
<feature type="compositionally biased region" description="Basic residues" evidence="1">
    <location>
        <begin position="151"/>
        <end position="162"/>
    </location>
</feature>
<evidence type="ECO:0000256" key="1">
    <source>
        <dbReference type="SAM" id="MobiDB-lite"/>
    </source>
</evidence>
<dbReference type="AlphaFoldDB" id="A0A8H6MQR2"/>
<keyword evidence="3" id="KW-1185">Reference proteome</keyword>
<dbReference type="EMBL" id="WIGN01000198">
    <property type="protein sequence ID" value="KAF6804828.1"/>
    <property type="molecule type" value="Genomic_DNA"/>
</dbReference>
<comment type="caution">
    <text evidence="2">The sequence shown here is derived from an EMBL/GenBank/DDBJ whole genome shotgun (WGS) entry which is preliminary data.</text>
</comment>
<gene>
    <name evidence="2" type="ORF">CSOJ01_09922</name>
</gene>
<evidence type="ECO:0000313" key="2">
    <source>
        <dbReference type="EMBL" id="KAF6804828.1"/>
    </source>
</evidence>
<accession>A0A8H6MQR2</accession>
<dbReference type="Proteomes" id="UP000652219">
    <property type="component" value="Unassembled WGS sequence"/>
</dbReference>
<protein>
    <submittedName>
        <fullName evidence="2">Uncharacterized protein</fullName>
    </submittedName>
</protein>
<organism evidence="2 3">
    <name type="scientific">Colletotrichum sojae</name>
    <dbReference type="NCBI Taxonomy" id="2175907"/>
    <lineage>
        <taxon>Eukaryota</taxon>
        <taxon>Fungi</taxon>
        <taxon>Dikarya</taxon>
        <taxon>Ascomycota</taxon>
        <taxon>Pezizomycotina</taxon>
        <taxon>Sordariomycetes</taxon>
        <taxon>Hypocreomycetidae</taxon>
        <taxon>Glomerellales</taxon>
        <taxon>Glomerellaceae</taxon>
        <taxon>Colletotrichum</taxon>
        <taxon>Colletotrichum orchidearum species complex</taxon>
    </lineage>
</organism>
<feature type="region of interest" description="Disordered" evidence="1">
    <location>
        <begin position="147"/>
        <end position="173"/>
    </location>
</feature>
<sequence length="198" mass="21718">MTEGKSPAKAAHPELCCKSRSYSGASRAGMRQGPRVTYENLAPAQRGLKGSSEERVLVSSLTTSTRAVVDHDPRLTSKDEGEVRQVPPYPVPSYELNAPGSSQLRLHRIDQDRSQTKATDPEVVEHLVGRTAASTVEMPHALRMNKDTRGRARTQRKAHRVGHTPEGPGRLQPVVPISVSKLQAFELKMRKPPSKTSV</sequence>
<evidence type="ECO:0000313" key="3">
    <source>
        <dbReference type="Proteomes" id="UP000652219"/>
    </source>
</evidence>
<reference evidence="2 3" key="1">
    <citation type="journal article" date="2020" name="Phytopathology">
        <title>Genome Sequence Resources of Colletotrichum truncatum, C. plurivorum, C. musicola, and C. sojae: Four Species Pathogenic to Soybean (Glycine max).</title>
        <authorList>
            <person name="Rogerio F."/>
            <person name="Boufleur T.R."/>
            <person name="Ciampi-Guillardi M."/>
            <person name="Sukno S.A."/>
            <person name="Thon M.R."/>
            <person name="Massola Junior N.S."/>
            <person name="Baroncelli R."/>
        </authorList>
    </citation>
    <scope>NUCLEOTIDE SEQUENCE [LARGE SCALE GENOMIC DNA]</scope>
    <source>
        <strain evidence="2 3">LFN0009</strain>
    </source>
</reference>
<feature type="region of interest" description="Disordered" evidence="1">
    <location>
        <begin position="68"/>
        <end position="101"/>
    </location>
</feature>
<feature type="compositionally biased region" description="Basic and acidic residues" evidence="1">
    <location>
        <begin position="68"/>
        <end position="83"/>
    </location>
</feature>
<name>A0A8H6MQR2_9PEZI</name>